<organism evidence="2 3">
    <name type="scientific">Candidatus Pristimantibacillus lignocellulolyticus</name>
    <dbReference type="NCBI Taxonomy" id="2994561"/>
    <lineage>
        <taxon>Bacteria</taxon>
        <taxon>Bacillati</taxon>
        <taxon>Bacillota</taxon>
        <taxon>Bacilli</taxon>
        <taxon>Bacillales</taxon>
        <taxon>Paenibacillaceae</taxon>
        <taxon>Candidatus Pristimantibacillus</taxon>
    </lineage>
</organism>
<dbReference type="InterPro" id="IPR036291">
    <property type="entry name" value="NAD(P)-bd_dom_sf"/>
</dbReference>
<dbReference type="Proteomes" id="UP001056756">
    <property type="component" value="Chromosome"/>
</dbReference>
<dbReference type="EMBL" id="CP097899">
    <property type="protein sequence ID" value="URN95396.1"/>
    <property type="molecule type" value="Genomic_DNA"/>
</dbReference>
<proteinExistence type="predicted"/>
<dbReference type="AlphaFoldDB" id="A0A9J6ZH71"/>
<dbReference type="GO" id="GO:0042602">
    <property type="term" value="F:riboflavin reductase (NADPH) activity"/>
    <property type="evidence" value="ECO:0007669"/>
    <property type="project" value="TreeGrafter"/>
</dbReference>
<name>A0A9J6ZH71_9BACL</name>
<dbReference type="KEGG" id="plig:NAG76_03800"/>
<dbReference type="SUPFAM" id="SSF51735">
    <property type="entry name" value="NAD(P)-binding Rossmann-fold domains"/>
    <property type="match status" value="1"/>
</dbReference>
<dbReference type="PANTHER" id="PTHR43355:SF2">
    <property type="entry name" value="FLAVIN REDUCTASE (NADPH)"/>
    <property type="match status" value="1"/>
</dbReference>
<dbReference type="CDD" id="cd05244">
    <property type="entry name" value="BVR-B_like_SDR_a"/>
    <property type="match status" value="1"/>
</dbReference>
<gene>
    <name evidence="2" type="ORF">NAG76_03800</name>
</gene>
<reference evidence="2" key="1">
    <citation type="submission" date="2022-05" db="EMBL/GenBank/DDBJ databases">
        <title>Novel bacterial taxa in a minimal lignocellulolytic consortium and its capacity to transform plastics disclosed by genome-resolved metagenomics.</title>
        <authorList>
            <person name="Rodriguez C.A.D."/>
            <person name="Diaz-Garcia L."/>
            <person name="Herrera K."/>
            <person name="Tarazona N.A."/>
            <person name="Sproer C."/>
            <person name="Overmann J."/>
            <person name="Jimenez D.J."/>
        </authorList>
    </citation>
    <scope>NUCLEOTIDE SEQUENCE</scope>
    <source>
        <strain evidence="2">MAG5</strain>
    </source>
</reference>
<sequence>MAMKLFVIGATGGVGKEVVKQALEAGYEVTAFVRDPSKVSVEHAHLQIVQGDGLDKNSVITAMQGHDAVICTIGGKNLGASTLMSTVTQHLIEGMKQHNIERIVYCASAGIHKELKGMMGKLAMFVLRKVLADHTKAYGSLVASKLRWTIARPMSLTNGPLVGTYSEVLHGGAPKGYNIARADVATFMLKAVQDNQYIEQSVGLSS</sequence>
<evidence type="ECO:0000313" key="3">
    <source>
        <dbReference type="Proteomes" id="UP001056756"/>
    </source>
</evidence>
<dbReference type="InterPro" id="IPR016040">
    <property type="entry name" value="NAD(P)-bd_dom"/>
</dbReference>
<dbReference type="InterPro" id="IPR051606">
    <property type="entry name" value="Polyketide_Oxido-like"/>
</dbReference>
<dbReference type="PANTHER" id="PTHR43355">
    <property type="entry name" value="FLAVIN REDUCTASE (NADPH)"/>
    <property type="match status" value="1"/>
</dbReference>
<dbReference type="Pfam" id="PF13460">
    <property type="entry name" value="NAD_binding_10"/>
    <property type="match status" value="1"/>
</dbReference>
<evidence type="ECO:0000313" key="2">
    <source>
        <dbReference type="EMBL" id="URN95396.1"/>
    </source>
</evidence>
<feature type="domain" description="NAD(P)-binding" evidence="1">
    <location>
        <begin position="9"/>
        <end position="194"/>
    </location>
</feature>
<evidence type="ECO:0000259" key="1">
    <source>
        <dbReference type="Pfam" id="PF13460"/>
    </source>
</evidence>
<protein>
    <submittedName>
        <fullName evidence="2">SDR family oxidoreductase</fullName>
    </submittedName>
</protein>
<dbReference type="GO" id="GO:0004074">
    <property type="term" value="F:biliverdin reductase [NAD(P)H] activity"/>
    <property type="evidence" value="ECO:0007669"/>
    <property type="project" value="TreeGrafter"/>
</dbReference>
<dbReference type="Gene3D" id="3.40.50.720">
    <property type="entry name" value="NAD(P)-binding Rossmann-like Domain"/>
    <property type="match status" value="1"/>
</dbReference>
<accession>A0A9J6ZH71</accession>